<keyword evidence="1" id="KW-0472">Membrane</keyword>
<keyword evidence="3" id="KW-1185">Reference proteome</keyword>
<evidence type="ECO:0008006" key="4">
    <source>
        <dbReference type="Google" id="ProtNLM"/>
    </source>
</evidence>
<dbReference type="OrthoDB" id="193478at2759"/>
<dbReference type="Pfam" id="PF10067">
    <property type="entry name" value="DUF2306"/>
    <property type="match status" value="1"/>
</dbReference>
<protein>
    <recommendedName>
        <fullName evidence="4">DUF2306 domain-containing protein</fullName>
    </recommendedName>
</protein>
<feature type="transmembrane region" description="Helical" evidence="1">
    <location>
        <begin position="138"/>
        <end position="158"/>
    </location>
</feature>
<keyword evidence="1" id="KW-1133">Transmembrane helix</keyword>
<evidence type="ECO:0000256" key="1">
    <source>
        <dbReference type="SAM" id="Phobius"/>
    </source>
</evidence>
<proteinExistence type="predicted"/>
<dbReference type="InterPro" id="IPR018750">
    <property type="entry name" value="DUF2306_membrane"/>
</dbReference>
<evidence type="ECO:0000313" key="3">
    <source>
        <dbReference type="Proteomes" id="UP000325780"/>
    </source>
</evidence>
<accession>A0A5N6U7G9</accession>
<evidence type="ECO:0000313" key="2">
    <source>
        <dbReference type="EMBL" id="KAE8154595.1"/>
    </source>
</evidence>
<feature type="transmembrane region" description="Helical" evidence="1">
    <location>
        <begin position="25"/>
        <end position="44"/>
    </location>
</feature>
<feature type="transmembrane region" description="Helical" evidence="1">
    <location>
        <begin position="170"/>
        <end position="194"/>
    </location>
</feature>
<organism evidence="2 3">
    <name type="scientific">Aspergillus avenaceus</name>
    <dbReference type="NCBI Taxonomy" id="36643"/>
    <lineage>
        <taxon>Eukaryota</taxon>
        <taxon>Fungi</taxon>
        <taxon>Dikarya</taxon>
        <taxon>Ascomycota</taxon>
        <taxon>Pezizomycotina</taxon>
        <taxon>Eurotiomycetes</taxon>
        <taxon>Eurotiomycetidae</taxon>
        <taxon>Eurotiales</taxon>
        <taxon>Aspergillaceae</taxon>
        <taxon>Aspergillus</taxon>
        <taxon>Aspergillus subgen. Circumdati</taxon>
    </lineage>
</organism>
<name>A0A5N6U7G9_ASPAV</name>
<dbReference type="EMBL" id="ML742028">
    <property type="protein sequence ID" value="KAE8154595.1"/>
    <property type="molecule type" value="Genomic_DNA"/>
</dbReference>
<keyword evidence="1" id="KW-0812">Transmembrane</keyword>
<sequence>MPSPTPNAFVRRARKIYTPLGFKKGYNFTLFFIFGGAWLGFTLARLQFLNFSIFCQEASPGECFYYKDLGYVGLYLHLGCILPGALLAFLQFIPAIRYKAIIIHRINGYIIILLVIASNIGALMIARHAFGGLISTQAAVGFLVILTTTAMAIAYYNIKRLQIEQHRAWMLRSFFYMGSIITVRIILITAAVIISKQPYFMSQPCDKIDYLLGEQETLQRYPVCGRYYNGSQPDQHVSVLANFNGYVDQIASALNANFGMALWLAVAMHGIGVEVYLQLTPRESNRLREVSYQRQLEAGFENPGRAGLTVDKIGDGELWVPGKTGNT</sequence>
<dbReference type="Proteomes" id="UP000325780">
    <property type="component" value="Unassembled WGS sequence"/>
</dbReference>
<reference evidence="2 3" key="1">
    <citation type="submission" date="2019-04" db="EMBL/GenBank/DDBJ databases">
        <title>Friends and foes A comparative genomics study of 23 Aspergillus species from section Flavi.</title>
        <authorList>
            <consortium name="DOE Joint Genome Institute"/>
            <person name="Kjaerbolling I."/>
            <person name="Vesth T."/>
            <person name="Frisvad J.C."/>
            <person name="Nybo J.L."/>
            <person name="Theobald S."/>
            <person name="Kildgaard S."/>
            <person name="Isbrandt T."/>
            <person name="Kuo A."/>
            <person name="Sato A."/>
            <person name="Lyhne E.K."/>
            <person name="Kogle M.E."/>
            <person name="Wiebenga A."/>
            <person name="Kun R.S."/>
            <person name="Lubbers R.J."/>
            <person name="Makela M.R."/>
            <person name="Barry K."/>
            <person name="Chovatia M."/>
            <person name="Clum A."/>
            <person name="Daum C."/>
            <person name="Haridas S."/>
            <person name="He G."/>
            <person name="LaButti K."/>
            <person name="Lipzen A."/>
            <person name="Mondo S."/>
            <person name="Riley R."/>
            <person name="Salamov A."/>
            <person name="Simmons B.A."/>
            <person name="Magnuson J.K."/>
            <person name="Henrissat B."/>
            <person name="Mortensen U.H."/>
            <person name="Larsen T.O."/>
            <person name="Devries R.P."/>
            <person name="Grigoriev I.V."/>
            <person name="Machida M."/>
            <person name="Baker S.E."/>
            <person name="Andersen M.R."/>
        </authorList>
    </citation>
    <scope>NUCLEOTIDE SEQUENCE [LARGE SCALE GENOMIC DNA]</scope>
    <source>
        <strain evidence="2 3">IBT 18842</strain>
    </source>
</reference>
<feature type="transmembrane region" description="Helical" evidence="1">
    <location>
        <begin position="106"/>
        <end position="126"/>
    </location>
</feature>
<dbReference type="AlphaFoldDB" id="A0A5N6U7G9"/>
<feature type="transmembrane region" description="Helical" evidence="1">
    <location>
        <begin position="74"/>
        <end position="94"/>
    </location>
</feature>
<gene>
    <name evidence="2" type="ORF">BDV25DRAFT_147542</name>
</gene>